<dbReference type="PANTHER" id="PTHR13935:SF106">
    <property type="entry name" value="ACHAETE-SCUTE COMPLEX PROTEIN T5-RELATED"/>
    <property type="match status" value="1"/>
</dbReference>
<evidence type="ECO:0000256" key="1">
    <source>
        <dbReference type="ARBA" id="ARBA00022902"/>
    </source>
</evidence>
<evidence type="ECO:0000256" key="3">
    <source>
        <dbReference type="SAM" id="MobiDB-lite"/>
    </source>
</evidence>
<feature type="region of interest" description="Disordered" evidence="3">
    <location>
        <begin position="31"/>
        <end position="52"/>
    </location>
</feature>
<name>A0A401QKI2_SCYTO</name>
<dbReference type="Pfam" id="PF00010">
    <property type="entry name" value="HLH"/>
    <property type="match status" value="1"/>
</dbReference>
<dbReference type="EMBL" id="BFAA01223725">
    <property type="protein sequence ID" value="GCB85937.1"/>
    <property type="molecule type" value="Genomic_DNA"/>
</dbReference>
<dbReference type="SMART" id="SM00353">
    <property type="entry name" value="HLH"/>
    <property type="match status" value="1"/>
</dbReference>
<feature type="compositionally biased region" description="Low complexity" evidence="3">
    <location>
        <begin position="122"/>
        <end position="135"/>
    </location>
</feature>
<feature type="domain" description="BHLH" evidence="4">
    <location>
        <begin position="46"/>
        <end position="98"/>
    </location>
</feature>
<dbReference type="SUPFAM" id="SSF47459">
    <property type="entry name" value="HLH, helix-loop-helix DNA-binding domain"/>
    <property type="match status" value="1"/>
</dbReference>
<dbReference type="InterPro" id="IPR015660">
    <property type="entry name" value="MASH1/Ascl1a-like"/>
</dbReference>
<accession>A0A401QKI2</accession>
<feature type="region of interest" description="Disordered" evidence="3">
    <location>
        <begin position="105"/>
        <end position="137"/>
    </location>
</feature>
<dbReference type="Proteomes" id="UP000288216">
    <property type="component" value="Unassembled WGS sequence"/>
</dbReference>
<dbReference type="GO" id="GO:0000981">
    <property type="term" value="F:DNA-binding transcription factor activity, RNA polymerase II-specific"/>
    <property type="evidence" value="ECO:0007669"/>
    <property type="project" value="TreeGrafter"/>
</dbReference>
<dbReference type="OrthoDB" id="5976910at2759"/>
<comment type="caution">
    <text evidence="5">The sequence shown here is derived from an EMBL/GenBank/DDBJ whole genome shotgun (WGS) entry which is preliminary data.</text>
</comment>
<dbReference type="GO" id="GO:0007399">
    <property type="term" value="P:nervous system development"/>
    <property type="evidence" value="ECO:0007669"/>
    <property type="project" value="UniProtKB-KW"/>
</dbReference>
<dbReference type="GO" id="GO:0046983">
    <property type="term" value="F:protein dimerization activity"/>
    <property type="evidence" value="ECO:0007669"/>
    <property type="project" value="InterPro"/>
</dbReference>
<protein>
    <recommendedName>
        <fullName evidence="4">BHLH domain-containing protein</fullName>
    </recommendedName>
</protein>
<feature type="compositionally biased region" description="Polar residues" evidence="3">
    <location>
        <begin position="105"/>
        <end position="121"/>
    </location>
</feature>
<dbReference type="InterPro" id="IPR011598">
    <property type="entry name" value="bHLH_dom"/>
</dbReference>
<dbReference type="PANTHER" id="PTHR13935">
    <property type="entry name" value="ACHAETE-SCUTE TRANSCRIPTION FACTOR-RELATED"/>
    <property type="match status" value="1"/>
</dbReference>
<dbReference type="AlphaFoldDB" id="A0A401QKI2"/>
<dbReference type="Gene3D" id="4.10.280.10">
    <property type="entry name" value="Helix-loop-helix DNA-binding domain"/>
    <property type="match status" value="1"/>
</dbReference>
<keyword evidence="6" id="KW-1185">Reference proteome</keyword>
<evidence type="ECO:0000313" key="6">
    <source>
        <dbReference type="Proteomes" id="UP000288216"/>
    </source>
</evidence>
<evidence type="ECO:0000256" key="2">
    <source>
        <dbReference type="ARBA" id="ARBA00023125"/>
    </source>
</evidence>
<organism evidence="5 6">
    <name type="scientific">Scyliorhinus torazame</name>
    <name type="common">Cloudy catshark</name>
    <name type="synonym">Catulus torazame</name>
    <dbReference type="NCBI Taxonomy" id="75743"/>
    <lineage>
        <taxon>Eukaryota</taxon>
        <taxon>Metazoa</taxon>
        <taxon>Chordata</taxon>
        <taxon>Craniata</taxon>
        <taxon>Vertebrata</taxon>
        <taxon>Chondrichthyes</taxon>
        <taxon>Elasmobranchii</taxon>
        <taxon>Galeomorphii</taxon>
        <taxon>Galeoidea</taxon>
        <taxon>Carcharhiniformes</taxon>
        <taxon>Scyliorhinidae</taxon>
        <taxon>Scyliorhinus</taxon>
    </lineage>
</organism>
<proteinExistence type="predicted"/>
<evidence type="ECO:0000259" key="4">
    <source>
        <dbReference type="PROSITE" id="PS50888"/>
    </source>
</evidence>
<dbReference type="PROSITE" id="PS50888">
    <property type="entry name" value="BHLH"/>
    <property type="match status" value="1"/>
</dbReference>
<keyword evidence="2" id="KW-0238">DNA-binding</keyword>
<dbReference type="GO" id="GO:0090575">
    <property type="term" value="C:RNA polymerase II transcription regulator complex"/>
    <property type="evidence" value="ECO:0007669"/>
    <property type="project" value="TreeGrafter"/>
</dbReference>
<evidence type="ECO:0000313" key="5">
    <source>
        <dbReference type="EMBL" id="GCB85937.1"/>
    </source>
</evidence>
<keyword evidence="1" id="KW-0524">Neurogenesis</keyword>
<dbReference type="STRING" id="75743.A0A401QKI2"/>
<reference evidence="5 6" key="1">
    <citation type="journal article" date="2018" name="Nat. Ecol. Evol.">
        <title>Shark genomes provide insights into elasmobranch evolution and the origin of vertebrates.</title>
        <authorList>
            <person name="Hara Y"/>
            <person name="Yamaguchi K"/>
            <person name="Onimaru K"/>
            <person name="Kadota M"/>
            <person name="Koyanagi M"/>
            <person name="Keeley SD"/>
            <person name="Tatsumi K"/>
            <person name="Tanaka K"/>
            <person name="Motone F"/>
            <person name="Kageyama Y"/>
            <person name="Nozu R"/>
            <person name="Adachi N"/>
            <person name="Nishimura O"/>
            <person name="Nakagawa R"/>
            <person name="Tanegashima C"/>
            <person name="Kiyatake I"/>
            <person name="Matsumoto R"/>
            <person name="Murakumo K"/>
            <person name="Nishida K"/>
            <person name="Terakita A"/>
            <person name="Kuratani S"/>
            <person name="Sato K"/>
            <person name="Hyodo S Kuraku.S."/>
        </authorList>
    </citation>
    <scope>NUCLEOTIDE SEQUENCE [LARGE SCALE GENOMIC DNA]</scope>
</reference>
<dbReference type="InterPro" id="IPR036638">
    <property type="entry name" value="HLH_DNA-bd_sf"/>
</dbReference>
<dbReference type="OMA" id="EREFTIC"/>
<sequence length="157" mass="17533">MEIPRLQHVALALETDARAGRKRKVSLLARPRPQRRHCQAPSGLSATSLRRNERERNRVRLVNLGFANLQQHMPQSGPGKRASKLDILRSAVEYIRTLEVLLREQSSGESQLSPPSATGRGSISDSPLSSYSSGDVSHDSIYSEREFTICKDWLGIE</sequence>
<dbReference type="GO" id="GO:0000977">
    <property type="term" value="F:RNA polymerase II transcription regulatory region sequence-specific DNA binding"/>
    <property type="evidence" value="ECO:0007669"/>
    <property type="project" value="TreeGrafter"/>
</dbReference>
<gene>
    <name evidence="5" type="ORF">scyTo_0026648</name>
</gene>